<feature type="compositionally biased region" description="Acidic residues" evidence="1">
    <location>
        <begin position="75"/>
        <end position="97"/>
    </location>
</feature>
<gene>
    <name evidence="3" type="ORF">C8J55DRAFT_493843</name>
</gene>
<evidence type="ECO:0000256" key="2">
    <source>
        <dbReference type="SAM" id="Phobius"/>
    </source>
</evidence>
<evidence type="ECO:0000313" key="4">
    <source>
        <dbReference type="Proteomes" id="UP001150238"/>
    </source>
</evidence>
<reference evidence="3" key="2">
    <citation type="journal article" date="2023" name="Proc. Natl. Acad. Sci. U.S.A.">
        <title>A global phylogenomic analysis of the shiitake genus Lentinula.</title>
        <authorList>
            <person name="Sierra-Patev S."/>
            <person name="Min B."/>
            <person name="Naranjo-Ortiz M."/>
            <person name="Looney B."/>
            <person name="Konkel Z."/>
            <person name="Slot J.C."/>
            <person name="Sakamoto Y."/>
            <person name="Steenwyk J.L."/>
            <person name="Rokas A."/>
            <person name="Carro J."/>
            <person name="Camarero S."/>
            <person name="Ferreira P."/>
            <person name="Molpeceres G."/>
            <person name="Ruiz-Duenas F.J."/>
            <person name="Serrano A."/>
            <person name="Henrissat B."/>
            <person name="Drula E."/>
            <person name="Hughes K.W."/>
            <person name="Mata J.L."/>
            <person name="Ishikawa N.K."/>
            <person name="Vargas-Isla R."/>
            <person name="Ushijima S."/>
            <person name="Smith C.A."/>
            <person name="Donoghue J."/>
            <person name="Ahrendt S."/>
            <person name="Andreopoulos W."/>
            <person name="He G."/>
            <person name="LaButti K."/>
            <person name="Lipzen A."/>
            <person name="Ng V."/>
            <person name="Riley R."/>
            <person name="Sandor L."/>
            <person name="Barry K."/>
            <person name="Martinez A.T."/>
            <person name="Xiao Y."/>
            <person name="Gibbons J.G."/>
            <person name="Terashima K."/>
            <person name="Grigoriev I.V."/>
            <person name="Hibbett D."/>
        </authorList>
    </citation>
    <scope>NUCLEOTIDE SEQUENCE</scope>
    <source>
        <strain evidence="3">Sp2 HRB7682 ss15</strain>
    </source>
</reference>
<evidence type="ECO:0000313" key="3">
    <source>
        <dbReference type="EMBL" id="KAJ4464682.1"/>
    </source>
</evidence>
<keyword evidence="2" id="KW-0812">Transmembrane</keyword>
<organism evidence="3 4">
    <name type="scientific">Lentinula lateritia</name>
    <dbReference type="NCBI Taxonomy" id="40482"/>
    <lineage>
        <taxon>Eukaryota</taxon>
        <taxon>Fungi</taxon>
        <taxon>Dikarya</taxon>
        <taxon>Basidiomycota</taxon>
        <taxon>Agaricomycotina</taxon>
        <taxon>Agaricomycetes</taxon>
        <taxon>Agaricomycetidae</taxon>
        <taxon>Agaricales</taxon>
        <taxon>Marasmiineae</taxon>
        <taxon>Omphalotaceae</taxon>
        <taxon>Lentinula</taxon>
    </lineage>
</organism>
<comment type="caution">
    <text evidence="3">The sequence shown here is derived from an EMBL/GenBank/DDBJ whole genome shotgun (WGS) entry which is preliminary data.</text>
</comment>
<dbReference type="AlphaFoldDB" id="A0A9W9DDZ5"/>
<protein>
    <submittedName>
        <fullName evidence="3">Uncharacterized protein</fullName>
    </submittedName>
</protein>
<dbReference type="Proteomes" id="UP001150238">
    <property type="component" value="Unassembled WGS sequence"/>
</dbReference>
<reference evidence="3" key="1">
    <citation type="submission" date="2022-08" db="EMBL/GenBank/DDBJ databases">
        <authorList>
            <consortium name="DOE Joint Genome Institute"/>
            <person name="Min B."/>
            <person name="Riley R."/>
            <person name="Sierra-Patev S."/>
            <person name="Naranjo-Ortiz M."/>
            <person name="Looney B."/>
            <person name="Konkel Z."/>
            <person name="Slot J.C."/>
            <person name="Sakamoto Y."/>
            <person name="Steenwyk J.L."/>
            <person name="Rokas A."/>
            <person name="Carro J."/>
            <person name="Camarero S."/>
            <person name="Ferreira P."/>
            <person name="Molpeceres G."/>
            <person name="Ruiz-Duenas F.J."/>
            <person name="Serrano A."/>
            <person name="Henrissat B."/>
            <person name="Drula E."/>
            <person name="Hughes K.W."/>
            <person name="Mata J.L."/>
            <person name="Ishikawa N.K."/>
            <person name="Vargas-Isla R."/>
            <person name="Ushijima S."/>
            <person name="Smith C.A."/>
            <person name="Ahrendt S."/>
            <person name="Andreopoulos W."/>
            <person name="He G."/>
            <person name="Labutti K."/>
            <person name="Lipzen A."/>
            <person name="Ng V."/>
            <person name="Sandor L."/>
            <person name="Barry K."/>
            <person name="Martinez A.T."/>
            <person name="Xiao Y."/>
            <person name="Gibbons J.G."/>
            <person name="Terashima K."/>
            <person name="Hibbett D.S."/>
            <person name="Grigoriev I.V."/>
        </authorList>
    </citation>
    <scope>NUCLEOTIDE SEQUENCE</scope>
    <source>
        <strain evidence="3">Sp2 HRB7682 ss15</strain>
    </source>
</reference>
<accession>A0A9W9DDZ5</accession>
<feature type="compositionally biased region" description="Polar residues" evidence="1">
    <location>
        <begin position="201"/>
        <end position="215"/>
    </location>
</feature>
<feature type="region of interest" description="Disordered" evidence="1">
    <location>
        <begin position="1"/>
        <end position="100"/>
    </location>
</feature>
<proteinExistence type="predicted"/>
<dbReference type="EMBL" id="JANVFS010000057">
    <property type="protein sequence ID" value="KAJ4464682.1"/>
    <property type="molecule type" value="Genomic_DNA"/>
</dbReference>
<feature type="compositionally biased region" description="Basic and acidic residues" evidence="1">
    <location>
        <begin position="152"/>
        <end position="165"/>
    </location>
</feature>
<evidence type="ECO:0000256" key="1">
    <source>
        <dbReference type="SAM" id="MobiDB-lite"/>
    </source>
</evidence>
<feature type="compositionally biased region" description="Acidic residues" evidence="1">
    <location>
        <begin position="9"/>
        <end position="20"/>
    </location>
</feature>
<name>A0A9W9DDZ5_9AGAR</name>
<feature type="region of interest" description="Disordered" evidence="1">
    <location>
        <begin position="143"/>
        <end position="215"/>
    </location>
</feature>
<sequence length="398" mass="45489">MKGNSSQIEEVDEDQEDPVEENDKVAEDSQMNEGDHDQEDPANGDDKVAEDSQMDEGEDEQNDPANGDDKVAEDSQMDEGEDEQDDTAMEVDEEAEESQTKTLLVVYIKMIRTQHNKTQLVQKLSQHLPKACNVPNLDNINLIVKPGKGKRKNPEPKEDIVEPRRSTRLSNLPPPNYPPEKESRKRPKPVHQKHKQPPPVNGNSGVQTASESNEVQVGDKEVHLLGQIQQPTLGNLDEKFSPFKDHKLLHSEELVFHDHLFKNTLKMKYKAYVNFFPAFFVIPIIQPIVDIMNLLKMIERTADSDGRAVQQAPTWRFPIHEVQAKEWNSSHLYPESRKQHLLHQNHILIRNCEPPDQSKLAFNDSTFAEHIGDLNEMRTLHDSSVVPDRTQPTGWQNR</sequence>
<keyword evidence="2" id="KW-0472">Membrane</keyword>
<keyword evidence="2" id="KW-1133">Transmembrane helix</keyword>
<feature type="transmembrane region" description="Helical" evidence="2">
    <location>
        <begin position="271"/>
        <end position="289"/>
    </location>
</feature>
<feature type="compositionally biased region" description="Basic residues" evidence="1">
    <location>
        <begin position="184"/>
        <end position="196"/>
    </location>
</feature>
<feature type="compositionally biased region" description="Acidic residues" evidence="1">
    <location>
        <begin position="52"/>
        <end position="62"/>
    </location>
</feature>